<dbReference type="Gene3D" id="3.20.20.80">
    <property type="entry name" value="Glycosidases"/>
    <property type="match status" value="1"/>
</dbReference>
<gene>
    <name evidence="7" type="ORF">BIW11_00758</name>
</gene>
<dbReference type="GO" id="GO:0004568">
    <property type="term" value="F:chitinase activity"/>
    <property type="evidence" value="ECO:0007669"/>
    <property type="project" value="TreeGrafter"/>
</dbReference>
<evidence type="ECO:0000256" key="4">
    <source>
        <dbReference type="RuleBase" id="RU004453"/>
    </source>
</evidence>
<dbReference type="InterPro" id="IPR050314">
    <property type="entry name" value="Glycosyl_Hydrlase_18"/>
</dbReference>
<dbReference type="FunFam" id="3.20.20.80:FF:000144">
    <property type="entry name" value="Chitinase"/>
    <property type="match status" value="1"/>
</dbReference>
<dbReference type="InParanoid" id="A0A1V9XQ36"/>
<dbReference type="PROSITE" id="PS51910">
    <property type="entry name" value="GH18_2"/>
    <property type="match status" value="1"/>
</dbReference>
<proteinExistence type="inferred from homology"/>
<organism evidence="7 8">
    <name type="scientific">Tropilaelaps mercedesae</name>
    <dbReference type="NCBI Taxonomy" id="418985"/>
    <lineage>
        <taxon>Eukaryota</taxon>
        <taxon>Metazoa</taxon>
        <taxon>Ecdysozoa</taxon>
        <taxon>Arthropoda</taxon>
        <taxon>Chelicerata</taxon>
        <taxon>Arachnida</taxon>
        <taxon>Acari</taxon>
        <taxon>Parasitiformes</taxon>
        <taxon>Mesostigmata</taxon>
        <taxon>Gamasina</taxon>
        <taxon>Dermanyssoidea</taxon>
        <taxon>Laelapidae</taxon>
        <taxon>Tropilaelaps</taxon>
    </lineage>
</organism>
<dbReference type="InterPro" id="IPR001223">
    <property type="entry name" value="Glyco_hydro18_cat"/>
</dbReference>
<dbReference type="PANTHER" id="PTHR11177">
    <property type="entry name" value="CHITINASE"/>
    <property type="match status" value="1"/>
</dbReference>
<accession>A0A1V9XQ36</accession>
<evidence type="ECO:0000256" key="1">
    <source>
        <dbReference type="ARBA" id="ARBA00022801"/>
    </source>
</evidence>
<dbReference type="GO" id="GO:0005576">
    <property type="term" value="C:extracellular region"/>
    <property type="evidence" value="ECO:0007669"/>
    <property type="project" value="TreeGrafter"/>
</dbReference>
<dbReference type="AlphaFoldDB" id="A0A1V9XQ36"/>
<dbReference type="OrthoDB" id="73875at2759"/>
<dbReference type="GO" id="GO:0005975">
    <property type="term" value="P:carbohydrate metabolic process"/>
    <property type="evidence" value="ECO:0007669"/>
    <property type="project" value="InterPro"/>
</dbReference>
<dbReference type="SMART" id="SM00636">
    <property type="entry name" value="Glyco_18"/>
    <property type="match status" value="1"/>
</dbReference>
<evidence type="ECO:0000256" key="2">
    <source>
        <dbReference type="ARBA" id="ARBA00023295"/>
    </source>
</evidence>
<sequence>MPGVRREYHRHSSVTSVLLRAHMPSVDPGEERLVGLPSHPPPVPLVAPTATSASGDGQRRLSTLLASALLAHSMIVVADDSAKDGKQLATELTSTTPPSPAAGTSTNVSTGEPPKVVCYFSAWALYRPFPMNYDIDDIPAEKCTHLVYAFVGLSNQTWELFSIDPEFDFNKGGYRRFTALRKKYPHIKTLLAVGGWAEGGKKYSEMVAVQSRRHTFINSVIQWVQTYGFDGFDLDWEYPGAFDRGGTFKDKENFLDLVREMKSVFNTYRLILSAAVPVAKFRVQEGYEIEELGKLLDFINVMTYDLRGNWAGFSDVHSPLYKRPFDEWAYEKLNVVCIL</sequence>
<keyword evidence="1 3" id="KW-0378">Hydrolase</keyword>
<comment type="similarity">
    <text evidence="4">Belongs to the glycosyl hydrolase 18 family.</text>
</comment>
<evidence type="ECO:0000259" key="6">
    <source>
        <dbReference type="PROSITE" id="PS51910"/>
    </source>
</evidence>
<keyword evidence="8" id="KW-1185">Reference proteome</keyword>
<dbReference type="GO" id="GO:0008061">
    <property type="term" value="F:chitin binding"/>
    <property type="evidence" value="ECO:0007669"/>
    <property type="project" value="InterPro"/>
</dbReference>
<dbReference type="SUPFAM" id="SSF51445">
    <property type="entry name" value="(Trans)glycosidases"/>
    <property type="match status" value="1"/>
</dbReference>
<evidence type="ECO:0000256" key="3">
    <source>
        <dbReference type="RuleBase" id="RU000489"/>
    </source>
</evidence>
<dbReference type="InterPro" id="IPR011583">
    <property type="entry name" value="Chitinase_II/V-like_cat"/>
</dbReference>
<keyword evidence="2 3" id="KW-0326">Glycosidase</keyword>
<dbReference type="STRING" id="418985.A0A1V9XQ36"/>
<dbReference type="GO" id="GO:0006032">
    <property type="term" value="P:chitin catabolic process"/>
    <property type="evidence" value="ECO:0007669"/>
    <property type="project" value="TreeGrafter"/>
</dbReference>
<dbReference type="InterPro" id="IPR017853">
    <property type="entry name" value="GH"/>
</dbReference>
<dbReference type="Proteomes" id="UP000192247">
    <property type="component" value="Unassembled WGS sequence"/>
</dbReference>
<dbReference type="PANTHER" id="PTHR11177:SF144">
    <property type="entry name" value="CHITINASE 5"/>
    <property type="match status" value="1"/>
</dbReference>
<dbReference type="InterPro" id="IPR001579">
    <property type="entry name" value="Glyco_hydro_18_chit_AS"/>
</dbReference>
<reference evidence="7 8" key="1">
    <citation type="journal article" date="2017" name="Gigascience">
        <title>Draft genome of the honey bee ectoparasitic mite, Tropilaelaps mercedesae, is shaped by the parasitic life history.</title>
        <authorList>
            <person name="Dong X."/>
            <person name="Armstrong S.D."/>
            <person name="Xia D."/>
            <person name="Makepeace B.L."/>
            <person name="Darby A.C."/>
            <person name="Kadowaki T."/>
        </authorList>
    </citation>
    <scope>NUCLEOTIDE SEQUENCE [LARGE SCALE GENOMIC DNA]</scope>
    <source>
        <strain evidence="7">Wuxi-XJTLU</strain>
    </source>
</reference>
<dbReference type="EMBL" id="MNPL01006288">
    <property type="protein sequence ID" value="OQR75512.1"/>
    <property type="molecule type" value="Genomic_DNA"/>
</dbReference>
<evidence type="ECO:0000313" key="8">
    <source>
        <dbReference type="Proteomes" id="UP000192247"/>
    </source>
</evidence>
<evidence type="ECO:0000256" key="5">
    <source>
        <dbReference type="SAM" id="MobiDB-lite"/>
    </source>
</evidence>
<evidence type="ECO:0000313" key="7">
    <source>
        <dbReference type="EMBL" id="OQR75512.1"/>
    </source>
</evidence>
<feature type="domain" description="GH18" evidence="6">
    <location>
        <begin position="114"/>
        <end position="339"/>
    </location>
</feature>
<dbReference type="Pfam" id="PF00704">
    <property type="entry name" value="Glyco_hydro_18"/>
    <property type="match status" value="1"/>
</dbReference>
<feature type="non-terminal residue" evidence="7">
    <location>
        <position position="339"/>
    </location>
</feature>
<dbReference type="PROSITE" id="PS01095">
    <property type="entry name" value="GH18_1"/>
    <property type="match status" value="1"/>
</dbReference>
<feature type="region of interest" description="Disordered" evidence="5">
    <location>
        <begin position="28"/>
        <end position="57"/>
    </location>
</feature>
<protein>
    <submittedName>
        <fullName evidence="7">Endochitinase-like</fullName>
    </submittedName>
</protein>
<name>A0A1V9XQ36_9ACAR</name>
<comment type="caution">
    <text evidence="7">The sequence shown here is derived from an EMBL/GenBank/DDBJ whole genome shotgun (WGS) entry which is preliminary data.</text>
</comment>